<gene>
    <name evidence="2" type="ORF">ACFO3Q_15160</name>
</gene>
<feature type="region of interest" description="Disordered" evidence="1">
    <location>
        <begin position="146"/>
        <end position="191"/>
    </location>
</feature>
<evidence type="ECO:0000256" key="1">
    <source>
        <dbReference type="SAM" id="MobiDB-lite"/>
    </source>
</evidence>
<dbReference type="Proteomes" id="UP001595892">
    <property type="component" value="Unassembled WGS sequence"/>
</dbReference>
<reference evidence="3" key="1">
    <citation type="journal article" date="2019" name="Int. J. Syst. Evol. Microbiol.">
        <title>The Global Catalogue of Microorganisms (GCM) 10K type strain sequencing project: providing services to taxonomists for standard genome sequencing and annotation.</title>
        <authorList>
            <consortium name="The Broad Institute Genomics Platform"/>
            <consortium name="The Broad Institute Genome Sequencing Center for Infectious Disease"/>
            <person name="Wu L."/>
            <person name="Ma J."/>
        </authorList>
    </citation>
    <scope>NUCLEOTIDE SEQUENCE [LARGE SCALE GENOMIC DNA]</scope>
    <source>
        <strain evidence="3">CGMCC 1.13574</strain>
    </source>
</reference>
<evidence type="ECO:0000313" key="2">
    <source>
        <dbReference type="EMBL" id="MFC4729507.1"/>
    </source>
</evidence>
<dbReference type="RefSeq" id="WP_377005556.1">
    <property type="nucleotide sequence ID" value="NZ_JBHSGG010000044.1"/>
</dbReference>
<sequence>MNYYERHLGDYARDTGHLTPLEHGVYTLLLDRYYATEQGIPEDQAHRVCRARSKDEKEAVDAVLSEFFKLVDGVWTNPRADREIEKFRESEPEREAKRENAKERQRRFRERRAAMFETLREHGIVPSYDASMTELETLVKRVTSRDVTQDVTRYETTTQTPDTRHHQDQEQSSLRSDSSAPLALTPEPADLKAKKRARIQQIAEDAQAAYNATLGKPNGLLPACAVLNKPRLRAVERCLPTARAICQAQYGSERITADFWADYFATAARDDFHAGRLPGGRGHENWKPDFEFLLREDVMAKLFDRAMSEDAA</sequence>
<protein>
    <submittedName>
        <fullName evidence="2">YdaU family protein</fullName>
    </submittedName>
</protein>
<comment type="caution">
    <text evidence="2">The sequence shown here is derived from an EMBL/GenBank/DDBJ whole genome shotgun (WGS) entry which is preliminary data.</text>
</comment>
<dbReference type="EMBL" id="JBHSGG010000044">
    <property type="protein sequence ID" value="MFC4729507.1"/>
    <property type="molecule type" value="Genomic_DNA"/>
</dbReference>
<organism evidence="2 3">
    <name type="scientific">Coralloluteibacterium thermophilum</name>
    <dbReference type="NCBI Taxonomy" id="2707049"/>
    <lineage>
        <taxon>Bacteria</taxon>
        <taxon>Pseudomonadati</taxon>
        <taxon>Pseudomonadota</taxon>
        <taxon>Gammaproteobacteria</taxon>
        <taxon>Lysobacterales</taxon>
        <taxon>Lysobacteraceae</taxon>
        <taxon>Coralloluteibacterium</taxon>
    </lineage>
</organism>
<name>A0ABV9NMB4_9GAMM</name>
<accession>A0ABV9NMB4</accession>
<feature type="compositionally biased region" description="Polar residues" evidence="1">
    <location>
        <begin position="170"/>
        <end position="179"/>
    </location>
</feature>
<dbReference type="InterPro" id="IPR010781">
    <property type="entry name" value="DUF1376"/>
</dbReference>
<keyword evidence="3" id="KW-1185">Reference proteome</keyword>
<dbReference type="Pfam" id="PF07120">
    <property type="entry name" value="DUF1376"/>
    <property type="match status" value="1"/>
</dbReference>
<evidence type="ECO:0000313" key="3">
    <source>
        <dbReference type="Proteomes" id="UP001595892"/>
    </source>
</evidence>
<feature type="compositionally biased region" description="Polar residues" evidence="1">
    <location>
        <begin position="149"/>
        <end position="161"/>
    </location>
</feature>
<proteinExistence type="predicted"/>